<feature type="domain" description="PilZ" evidence="1">
    <location>
        <begin position="8"/>
        <end position="104"/>
    </location>
</feature>
<organism evidence="2">
    <name type="scientific">uncultured Streptococcus sp</name>
    <dbReference type="NCBI Taxonomy" id="83427"/>
    <lineage>
        <taxon>Bacteria</taxon>
        <taxon>Bacillati</taxon>
        <taxon>Bacillota</taxon>
        <taxon>Bacilli</taxon>
        <taxon>Lactobacillales</taxon>
        <taxon>Streptococcaceae</taxon>
        <taxon>Streptococcus</taxon>
        <taxon>environmental samples</taxon>
    </lineage>
</organism>
<evidence type="ECO:0000259" key="1">
    <source>
        <dbReference type="Pfam" id="PF07238"/>
    </source>
</evidence>
<feature type="non-terminal residue" evidence="2">
    <location>
        <position position="113"/>
    </location>
</feature>
<dbReference type="Pfam" id="PF07238">
    <property type="entry name" value="PilZ"/>
    <property type="match status" value="1"/>
</dbReference>
<dbReference type="GO" id="GO:0035438">
    <property type="term" value="F:cyclic-di-GMP binding"/>
    <property type="evidence" value="ECO:0007669"/>
    <property type="project" value="InterPro"/>
</dbReference>
<reference evidence="2" key="1">
    <citation type="journal article" date="2013" name="Environ. Microbiol.">
        <title>Seasonally variable intestinal metagenomes of the red palm weevil (Rhynchophorus ferrugineus).</title>
        <authorList>
            <person name="Jia S."/>
            <person name="Zhang X."/>
            <person name="Zhang G."/>
            <person name="Yin A."/>
            <person name="Zhang S."/>
            <person name="Li F."/>
            <person name="Wang L."/>
            <person name="Zhao D."/>
            <person name="Yun Q."/>
            <person name="Tala"/>
            <person name="Wang J."/>
            <person name="Sun G."/>
            <person name="Baabdullah M."/>
            <person name="Yu X."/>
            <person name="Hu S."/>
            <person name="Al-Mssallem I.S."/>
            <person name="Yu J."/>
        </authorList>
    </citation>
    <scope>NUCLEOTIDE SEQUENCE</scope>
</reference>
<accession>A0A060CHU3</accession>
<evidence type="ECO:0000313" key="2">
    <source>
        <dbReference type="EMBL" id="AIA94457.1"/>
    </source>
</evidence>
<dbReference type="SUPFAM" id="SSF141371">
    <property type="entry name" value="PilZ domain-like"/>
    <property type="match status" value="1"/>
</dbReference>
<dbReference type="InterPro" id="IPR009875">
    <property type="entry name" value="PilZ_domain"/>
</dbReference>
<dbReference type="AlphaFoldDB" id="A0A060CHU3"/>
<name>A0A060CHU3_9STRE</name>
<sequence>MLGRHAYRSSDRIEAEESVIVHGNKSDYKAQTVNISDSGLALYITDPFYIEDNQQVSLTVSTKRYKASLVGSIVYVRQDGKGWRYAFSVKPKDNQSERQYLQIVHDQPHSLPE</sequence>
<proteinExistence type="predicted"/>
<dbReference type="EMBL" id="KF127105">
    <property type="protein sequence ID" value="AIA94457.1"/>
    <property type="molecule type" value="Genomic_DNA"/>
</dbReference>
<dbReference type="Gene3D" id="2.40.10.220">
    <property type="entry name" value="predicted glycosyltransferase like domains"/>
    <property type="match status" value="1"/>
</dbReference>
<protein>
    <submittedName>
        <fullName evidence="2">CAZy families GT2 protein</fullName>
    </submittedName>
</protein>